<keyword evidence="5" id="KW-1185">Reference proteome</keyword>
<evidence type="ECO:0000256" key="1">
    <source>
        <dbReference type="SAM" id="MobiDB-lite"/>
    </source>
</evidence>
<dbReference type="OrthoDB" id="5241668at2"/>
<sequence>MTAVVDTEVRQPQPEAPRKRPPLRRRHLLIPLAAAAALIVFTIVAAFVESPSPGSDSFLSPRAAGGNGSSQLAKSLEEKDVTVDRFTDAGDSFFDAASSGDTTVFIPAPDYLNSSEISRLQEAAIAENTRVVFVDPSRDLLGSLGLSEAGAPRIAPKVVAPSDGCDLPEAAKAGDAGMLRQAYAEAKSSGGLELDLNWRFCYDDGLAWTGTGSMSFVVAGAADPFTDEYFGEAGNAELATGLLGQHRKVVWLDKHSLTKEPPPSETLPTPDGDYTPPPDPSRDPIEYPNQGQTNPIYDAMPAWMWAMLLGALVLGVLMALWKGRRLGPPVTEPLPVTVPAAETVHGRARLYRRAHAYTETLRALRAGALHRIRPVLGLSSQAGDAEVVEAVATRTGWPREHITATLYSTQPTNEDELYNATQAIDALVSAVENASPQGSN</sequence>
<name>D3PYH5_STANL</name>
<feature type="domain" description="DUF4350" evidence="3">
    <location>
        <begin position="64"/>
        <end position="243"/>
    </location>
</feature>
<evidence type="ECO:0000313" key="4">
    <source>
        <dbReference type="EMBL" id="ADD41542.1"/>
    </source>
</evidence>
<accession>D3PYH5</accession>
<protein>
    <recommendedName>
        <fullName evidence="3">DUF4350 domain-containing protein</fullName>
    </recommendedName>
</protein>
<gene>
    <name evidence="4" type="ordered locus">Snas_1846</name>
</gene>
<evidence type="ECO:0000313" key="5">
    <source>
        <dbReference type="Proteomes" id="UP000000844"/>
    </source>
</evidence>
<dbReference type="AlphaFoldDB" id="D3PYH5"/>
<dbReference type="HOGENOM" id="CLU_037015_0_1_11"/>
<dbReference type="Proteomes" id="UP000000844">
    <property type="component" value="Chromosome"/>
</dbReference>
<dbReference type="EMBL" id="CP001778">
    <property type="protein sequence ID" value="ADD41542.1"/>
    <property type="molecule type" value="Genomic_DNA"/>
</dbReference>
<dbReference type="RefSeq" id="WP_013017113.1">
    <property type="nucleotide sequence ID" value="NC_013947.1"/>
</dbReference>
<feature type="region of interest" description="Disordered" evidence="1">
    <location>
        <begin position="255"/>
        <end position="291"/>
    </location>
</feature>
<dbReference type="Pfam" id="PF14258">
    <property type="entry name" value="DUF4350"/>
    <property type="match status" value="1"/>
</dbReference>
<keyword evidence="2" id="KW-0472">Membrane</keyword>
<dbReference type="KEGG" id="sna:Snas_1846"/>
<keyword evidence="2" id="KW-1133">Transmembrane helix</keyword>
<evidence type="ECO:0000256" key="2">
    <source>
        <dbReference type="SAM" id="Phobius"/>
    </source>
</evidence>
<organism evidence="4 5">
    <name type="scientific">Stackebrandtia nassauensis (strain DSM 44728 / CIP 108903 / NRRL B-16338 / NBRC 102104 / LLR-40K-21)</name>
    <dbReference type="NCBI Taxonomy" id="446470"/>
    <lineage>
        <taxon>Bacteria</taxon>
        <taxon>Bacillati</taxon>
        <taxon>Actinomycetota</taxon>
        <taxon>Actinomycetes</taxon>
        <taxon>Glycomycetales</taxon>
        <taxon>Glycomycetaceae</taxon>
        <taxon>Stackebrandtia</taxon>
    </lineage>
</organism>
<feature type="region of interest" description="Disordered" evidence="1">
    <location>
        <begin position="1"/>
        <end position="22"/>
    </location>
</feature>
<feature type="transmembrane region" description="Helical" evidence="2">
    <location>
        <begin position="28"/>
        <end position="48"/>
    </location>
</feature>
<reference evidence="4 5" key="1">
    <citation type="journal article" date="2009" name="Stand. Genomic Sci.">
        <title>Complete genome sequence of Stackebrandtia nassauensis type strain (LLR-40K-21).</title>
        <authorList>
            <person name="Munk C."/>
            <person name="Lapidus A."/>
            <person name="Copeland A."/>
            <person name="Jando M."/>
            <person name="Mayilraj S."/>
            <person name="Glavina Del Rio T."/>
            <person name="Nolan M."/>
            <person name="Chen F."/>
            <person name="Lucas S."/>
            <person name="Tice H."/>
            <person name="Cheng J.F."/>
            <person name="Han C."/>
            <person name="Detter J.C."/>
            <person name="Bruce D."/>
            <person name="Goodwin L."/>
            <person name="Chain P."/>
            <person name="Pitluck S."/>
            <person name="Goker M."/>
            <person name="Ovchinikova G."/>
            <person name="Pati A."/>
            <person name="Ivanova N."/>
            <person name="Mavromatis K."/>
            <person name="Chen A."/>
            <person name="Palaniappan K."/>
            <person name="Land M."/>
            <person name="Hauser L."/>
            <person name="Chang Y.J."/>
            <person name="Jeffries C.D."/>
            <person name="Bristow J."/>
            <person name="Eisen J.A."/>
            <person name="Markowitz V."/>
            <person name="Hugenholtz P."/>
            <person name="Kyrpides N.C."/>
            <person name="Klenk H.P."/>
        </authorList>
    </citation>
    <scope>NUCLEOTIDE SEQUENCE [LARGE SCALE GENOMIC DNA]</scope>
    <source>
        <strain evidence="5">DSM 44728 / CIP 108903 / NRRL B-16338 / NBRC 102104 / LLR-40K-21</strain>
    </source>
</reference>
<dbReference type="STRING" id="446470.Snas_1846"/>
<keyword evidence="2" id="KW-0812">Transmembrane</keyword>
<evidence type="ECO:0000259" key="3">
    <source>
        <dbReference type="Pfam" id="PF14258"/>
    </source>
</evidence>
<dbReference type="eggNOG" id="ENOG502ZY4N">
    <property type="taxonomic scope" value="Bacteria"/>
</dbReference>
<dbReference type="InterPro" id="IPR025646">
    <property type="entry name" value="DUF4350"/>
</dbReference>
<feature type="transmembrane region" description="Helical" evidence="2">
    <location>
        <begin position="302"/>
        <end position="321"/>
    </location>
</feature>
<proteinExistence type="predicted"/>